<gene>
    <name evidence="1" type="ORF">Tci_595607</name>
</gene>
<name>A0A699JAF1_TANCI</name>
<sequence length="84" mass="9313">MGTPTQVCVRSYPNISAPASRPFRSFDFYKPDGEIFTHAVLAEIYMLNIYRNQPEVAVLKTCLTSSGLVSSLVVRLPAGQFSKE</sequence>
<dbReference type="AlphaFoldDB" id="A0A699JAF1"/>
<feature type="non-terminal residue" evidence="1">
    <location>
        <position position="1"/>
    </location>
</feature>
<accession>A0A699JAF1</accession>
<reference evidence="1" key="1">
    <citation type="journal article" date="2019" name="Sci. Rep.">
        <title>Draft genome of Tanacetum cinerariifolium, the natural source of mosquito coil.</title>
        <authorList>
            <person name="Yamashiro T."/>
            <person name="Shiraishi A."/>
            <person name="Satake H."/>
            <person name="Nakayama K."/>
        </authorList>
    </citation>
    <scope>NUCLEOTIDE SEQUENCE</scope>
</reference>
<protein>
    <submittedName>
        <fullName evidence="1">Uncharacterized protein</fullName>
    </submittedName>
</protein>
<proteinExistence type="predicted"/>
<organism evidence="1">
    <name type="scientific">Tanacetum cinerariifolium</name>
    <name type="common">Dalmatian daisy</name>
    <name type="synonym">Chrysanthemum cinerariifolium</name>
    <dbReference type="NCBI Taxonomy" id="118510"/>
    <lineage>
        <taxon>Eukaryota</taxon>
        <taxon>Viridiplantae</taxon>
        <taxon>Streptophyta</taxon>
        <taxon>Embryophyta</taxon>
        <taxon>Tracheophyta</taxon>
        <taxon>Spermatophyta</taxon>
        <taxon>Magnoliopsida</taxon>
        <taxon>eudicotyledons</taxon>
        <taxon>Gunneridae</taxon>
        <taxon>Pentapetalae</taxon>
        <taxon>asterids</taxon>
        <taxon>campanulids</taxon>
        <taxon>Asterales</taxon>
        <taxon>Asteraceae</taxon>
        <taxon>Asteroideae</taxon>
        <taxon>Anthemideae</taxon>
        <taxon>Anthemidinae</taxon>
        <taxon>Tanacetum</taxon>
    </lineage>
</organism>
<evidence type="ECO:0000313" key="1">
    <source>
        <dbReference type="EMBL" id="GFA23635.1"/>
    </source>
</evidence>
<dbReference type="EMBL" id="BKCJ010390286">
    <property type="protein sequence ID" value="GFA23635.1"/>
    <property type="molecule type" value="Genomic_DNA"/>
</dbReference>
<comment type="caution">
    <text evidence="1">The sequence shown here is derived from an EMBL/GenBank/DDBJ whole genome shotgun (WGS) entry which is preliminary data.</text>
</comment>